<evidence type="ECO:0000259" key="9">
    <source>
        <dbReference type="PROSITE" id="PS50048"/>
    </source>
</evidence>
<keyword evidence="2" id="KW-0479">Metal-binding</keyword>
<dbReference type="GO" id="GO:0008270">
    <property type="term" value="F:zinc ion binding"/>
    <property type="evidence" value="ECO:0007669"/>
    <property type="project" value="InterPro"/>
</dbReference>
<feature type="region of interest" description="Disordered" evidence="8">
    <location>
        <begin position="246"/>
        <end position="296"/>
    </location>
</feature>
<dbReference type="InterPro" id="IPR036864">
    <property type="entry name" value="Zn2-C6_fun-type_DNA-bd_sf"/>
</dbReference>
<keyword evidence="5" id="KW-0238">DNA-binding</keyword>
<dbReference type="GO" id="GO:0043565">
    <property type="term" value="F:sequence-specific DNA binding"/>
    <property type="evidence" value="ECO:0007669"/>
    <property type="project" value="TreeGrafter"/>
</dbReference>
<evidence type="ECO:0000256" key="3">
    <source>
        <dbReference type="ARBA" id="ARBA00022833"/>
    </source>
</evidence>
<dbReference type="Proteomes" id="UP001219568">
    <property type="component" value="Unassembled WGS sequence"/>
</dbReference>
<dbReference type="InterPro" id="IPR001138">
    <property type="entry name" value="Zn2Cys6_DnaBD"/>
</dbReference>
<dbReference type="PANTHER" id="PTHR47782">
    <property type="entry name" value="ZN(II)2CYS6 TRANSCRIPTION FACTOR (EUROFUNG)-RELATED"/>
    <property type="match status" value="1"/>
</dbReference>
<feature type="compositionally biased region" description="Basic and acidic residues" evidence="8">
    <location>
        <begin position="355"/>
        <end position="365"/>
    </location>
</feature>
<evidence type="ECO:0000313" key="11">
    <source>
        <dbReference type="Proteomes" id="UP001219568"/>
    </source>
</evidence>
<dbReference type="PANTHER" id="PTHR47782:SF1">
    <property type="entry name" value="PYRIMIDINE PATHWAY REGULATORY PROTEIN 1"/>
    <property type="match status" value="1"/>
</dbReference>
<dbReference type="SMART" id="SM00066">
    <property type="entry name" value="GAL4"/>
    <property type="match status" value="1"/>
</dbReference>
<dbReference type="FunFam" id="4.10.240.10:FF:000006">
    <property type="entry name" value="Positive regulator of purine utilization"/>
    <property type="match status" value="1"/>
</dbReference>
<feature type="region of interest" description="Disordered" evidence="8">
    <location>
        <begin position="343"/>
        <end position="365"/>
    </location>
</feature>
<dbReference type="GO" id="GO:0045944">
    <property type="term" value="P:positive regulation of transcription by RNA polymerase II"/>
    <property type="evidence" value="ECO:0007669"/>
    <property type="project" value="TreeGrafter"/>
</dbReference>
<reference evidence="10" key="2">
    <citation type="submission" date="2023-01" db="EMBL/GenBank/DDBJ databases">
        <authorList>
            <person name="Petersen C."/>
        </authorList>
    </citation>
    <scope>NUCLEOTIDE SEQUENCE</scope>
    <source>
        <strain evidence="10">IBT 15450</strain>
    </source>
</reference>
<feature type="region of interest" description="Disordered" evidence="8">
    <location>
        <begin position="1"/>
        <end position="63"/>
    </location>
</feature>
<dbReference type="AlphaFoldDB" id="A0AAD6I148"/>
<dbReference type="InterPro" id="IPR052202">
    <property type="entry name" value="Yeast_MetPath_Reg"/>
</dbReference>
<keyword evidence="4" id="KW-0805">Transcription regulation</keyword>
<dbReference type="PROSITE" id="PS50048">
    <property type="entry name" value="ZN2_CY6_FUNGAL_2"/>
    <property type="match status" value="1"/>
</dbReference>
<organism evidence="10 11">
    <name type="scientific">Penicillium canescens</name>
    <dbReference type="NCBI Taxonomy" id="5083"/>
    <lineage>
        <taxon>Eukaryota</taxon>
        <taxon>Fungi</taxon>
        <taxon>Dikarya</taxon>
        <taxon>Ascomycota</taxon>
        <taxon>Pezizomycotina</taxon>
        <taxon>Eurotiomycetes</taxon>
        <taxon>Eurotiomycetidae</taxon>
        <taxon>Eurotiales</taxon>
        <taxon>Aspergillaceae</taxon>
        <taxon>Penicillium</taxon>
    </lineage>
</organism>
<reference evidence="10" key="1">
    <citation type="journal article" date="2023" name="IMA Fungus">
        <title>Comparative genomic study of the Penicillium genus elucidates a diverse pangenome and 15 lateral gene transfer events.</title>
        <authorList>
            <person name="Petersen C."/>
            <person name="Sorensen T."/>
            <person name="Nielsen M.R."/>
            <person name="Sondergaard T.E."/>
            <person name="Sorensen J.L."/>
            <person name="Fitzpatrick D.A."/>
            <person name="Frisvad J.C."/>
            <person name="Nielsen K.L."/>
        </authorList>
    </citation>
    <scope>NUCLEOTIDE SEQUENCE</scope>
    <source>
        <strain evidence="10">IBT 15450</strain>
    </source>
</reference>
<feature type="compositionally biased region" description="Polar residues" evidence="8">
    <location>
        <begin position="254"/>
        <end position="266"/>
    </location>
</feature>
<evidence type="ECO:0000256" key="2">
    <source>
        <dbReference type="ARBA" id="ARBA00022723"/>
    </source>
</evidence>
<dbReference type="CDD" id="cd00067">
    <property type="entry name" value="GAL4"/>
    <property type="match status" value="1"/>
</dbReference>
<accession>A0AAD6I148</accession>
<dbReference type="CDD" id="cd14723">
    <property type="entry name" value="ZIP_Ppr1"/>
    <property type="match status" value="1"/>
</dbReference>
<proteinExistence type="predicted"/>
<evidence type="ECO:0000313" key="10">
    <source>
        <dbReference type="EMBL" id="KAJ6026843.1"/>
    </source>
</evidence>
<dbReference type="PROSITE" id="PS00463">
    <property type="entry name" value="ZN2_CY6_FUNGAL_1"/>
    <property type="match status" value="1"/>
</dbReference>
<feature type="compositionally biased region" description="Polar residues" evidence="8">
    <location>
        <begin position="15"/>
        <end position="47"/>
    </location>
</feature>
<sequence>MLDLSSPTSPVPESGWTNQLPNSTKHNPTTPRTQVTRPKQRQISSARSSLSTSNPTPPPFRNVSACNRCRLRKHRCDQRLPRCESCEKAGARCVGYDPLTKRELPRSYVSFLESRVGYLKQVLIDHNIDFKPATAYDEEETLRLESGVRRETSPGASVKDGIVARSAMSEQRDSSRRKRKMMTPTEEDEEEELPPRQMKRLCQLSLLLKEFFNDGCTRRHCDGEHDHEHELGQEHVHREIAEANNHRDRVHDGPQQTQPWSPQSYESMEHSDNHTISGSESPEYPPRQYHDLNSGNEISSFDGMFGSTRAPRVYGIDTQPRINLGSDVVDFEFDMPEAKPSFAAAGRNRSGNTARRCEPLSDKEQADADAKFDIGAELLRQRTEKANCDLLDEFLVGWRDSD</sequence>
<dbReference type="GO" id="GO:0005634">
    <property type="term" value="C:nucleus"/>
    <property type="evidence" value="ECO:0007669"/>
    <property type="project" value="UniProtKB-SubCell"/>
</dbReference>
<dbReference type="GO" id="GO:0000981">
    <property type="term" value="F:DNA-binding transcription factor activity, RNA polymerase II-specific"/>
    <property type="evidence" value="ECO:0007669"/>
    <property type="project" value="InterPro"/>
</dbReference>
<keyword evidence="11" id="KW-1185">Reference proteome</keyword>
<evidence type="ECO:0000256" key="1">
    <source>
        <dbReference type="ARBA" id="ARBA00004123"/>
    </source>
</evidence>
<keyword evidence="7" id="KW-0539">Nucleus</keyword>
<dbReference type="Gene3D" id="4.10.240.10">
    <property type="entry name" value="Zn(2)-C6 fungal-type DNA-binding domain"/>
    <property type="match status" value="1"/>
</dbReference>
<protein>
    <recommendedName>
        <fullName evidence="9">Zn(2)-C6 fungal-type domain-containing protein</fullName>
    </recommendedName>
</protein>
<evidence type="ECO:0000256" key="8">
    <source>
        <dbReference type="SAM" id="MobiDB-lite"/>
    </source>
</evidence>
<keyword evidence="6" id="KW-0804">Transcription</keyword>
<name>A0AAD6I148_PENCN</name>
<feature type="region of interest" description="Disordered" evidence="8">
    <location>
        <begin position="163"/>
        <end position="196"/>
    </location>
</feature>
<keyword evidence="3" id="KW-0862">Zinc</keyword>
<comment type="subcellular location">
    <subcellularLocation>
        <location evidence="1">Nucleus</location>
    </subcellularLocation>
</comment>
<evidence type="ECO:0000256" key="6">
    <source>
        <dbReference type="ARBA" id="ARBA00023163"/>
    </source>
</evidence>
<dbReference type="SUPFAM" id="SSF57701">
    <property type="entry name" value="Zn2/Cys6 DNA-binding domain"/>
    <property type="match status" value="1"/>
</dbReference>
<evidence type="ECO:0000256" key="7">
    <source>
        <dbReference type="ARBA" id="ARBA00023242"/>
    </source>
</evidence>
<dbReference type="Pfam" id="PF00172">
    <property type="entry name" value="Zn_clus"/>
    <property type="match status" value="1"/>
</dbReference>
<feature type="domain" description="Zn(2)-C6 fungal-type" evidence="9">
    <location>
        <begin position="65"/>
        <end position="94"/>
    </location>
</feature>
<evidence type="ECO:0000256" key="4">
    <source>
        <dbReference type="ARBA" id="ARBA00023015"/>
    </source>
</evidence>
<dbReference type="EMBL" id="JAQJZL010000015">
    <property type="protein sequence ID" value="KAJ6026843.1"/>
    <property type="molecule type" value="Genomic_DNA"/>
</dbReference>
<evidence type="ECO:0000256" key="5">
    <source>
        <dbReference type="ARBA" id="ARBA00023125"/>
    </source>
</evidence>
<comment type="caution">
    <text evidence="10">The sequence shown here is derived from an EMBL/GenBank/DDBJ whole genome shotgun (WGS) entry which is preliminary data.</text>
</comment>
<gene>
    <name evidence="10" type="ORF">N7460_011660</name>
</gene>